<comment type="caution">
    <text evidence="3">The sequence shown here is derived from an EMBL/GenBank/DDBJ whole genome shotgun (WGS) entry which is preliminary data.</text>
</comment>
<organism evidence="3 4">
    <name type="scientific">Streptomyces yaanensis</name>
    <dbReference type="NCBI Taxonomy" id="1142239"/>
    <lineage>
        <taxon>Bacteria</taxon>
        <taxon>Bacillati</taxon>
        <taxon>Actinomycetota</taxon>
        <taxon>Actinomycetes</taxon>
        <taxon>Kitasatosporales</taxon>
        <taxon>Streptomycetaceae</taxon>
        <taxon>Streptomyces</taxon>
    </lineage>
</organism>
<evidence type="ECO:0000256" key="2">
    <source>
        <dbReference type="SAM" id="SignalP"/>
    </source>
</evidence>
<dbReference type="RefSeq" id="WP_310767277.1">
    <property type="nucleotide sequence ID" value="NZ_JBHRWR010000016.1"/>
</dbReference>
<evidence type="ECO:0000313" key="3">
    <source>
        <dbReference type="EMBL" id="MFC3575463.1"/>
    </source>
</evidence>
<feature type="compositionally biased region" description="Low complexity" evidence="1">
    <location>
        <begin position="31"/>
        <end position="64"/>
    </location>
</feature>
<feature type="compositionally biased region" description="Low complexity" evidence="1">
    <location>
        <begin position="71"/>
        <end position="83"/>
    </location>
</feature>
<feature type="signal peptide" evidence="2">
    <location>
        <begin position="1"/>
        <end position="24"/>
    </location>
</feature>
<feature type="region of interest" description="Disordered" evidence="1">
    <location>
        <begin position="26"/>
        <end position="118"/>
    </location>
</feature>
<evidence type="ECO:0008006" key="5">
    <source>
        <dbReference type="Google" id="ProtNLM"/>
    </source>
</evidence>
<dbReference type="Proteomes" id="UP001595701">
    <property type="component" value="Unassembled WGS sequence"/>
</dbReference>
<feature type="chain" id="PRO_5046949185" description="Lipoprotein" evidence="2">
    <location>
        <begin position="25"/>
        <end position="205"/>
    </location>
</feature>
<feature type="compositionally biased region" description="Gly residues" evidence="1">
    <location>
        <begin position="84"/>
        <end position="102"/>
    </location>
</feature>
<dbReference type="PROSITE" id="PS51257">
    <property type="entry name" value="PROKAR_LIPOPROTEIN"/>
    <property type="match status" value="1"/>
</dbReference>
<keyword evidence="2" id="KW-0732">Signal</keyword>
<reference evidence="4" key="1">
    <citation type="journal article" date="2019" name="Int. J. Syst. Evol. Microbiol.">
        <title>The Global Catalogue of Microorganisms (GCM) 10K type strain sequencing project: providing services to taxonomists for standard genome sequencing and annotation.</title>
        <authorList>
            <consortium name="The Broad Institute Genomics Platform"/>
            <consortium name="The Broad Institute Genome Sequencing Center for Infectious Disease"/>
            <person name="Wu L."/>
            <person name="Ma J."/>
        </authorList>
    </citation>
    <scope>NUCLEOTIDE SEQUENCE [LARGE SCALE GENOMIC DNA]</scope>
    <source>
        <strain evidence="4">CGMCC 4.7035</strain>
    </source>
</reference>
<name>A0ABV7SER5_9ACTN</name>
<protein>
    <recommendedName>
        <fullName evidence="5">Lipoprotein</fullName>
    </recommendedName>
</protein>
<keyword evidence="4" id="KW-1185">Reference proteome</keyword>
<gene>
    <name evidence="3" type="ORF">ACFOZ0_19735</name>
</gene>
<accession>A0ABV7SER5</accession>
<evidence type="ECO:0000256" key="1">
    <source>
        <dbReference type="SAM" id="MobiDB-lite"/>
    </source>
</evidence>
<evidence type="ECO:0000313" key="4">
    <source>
        <dbReference type="Proteomes" id="UP001595701"/>
    </source>
</evidence>
<proteinExistence type="predicted"/>
<sequence length="205" mass="19915">MAPLRTRSVLAAAAFIAGTALLTACQGGGADSASSADTAKATATSTQTAADQSATDSPNSTASAGSGGSGKSTSNQSGSSSGSGKSGSGSSGSGSSGSGSSGSGSSSSSNTIEGINNGKGVNGQWHGIVHYLAPGKYTVGDWKDQEQQFFVSNGTEIWGAGTVCGDKNGQAADKCTEAELEAAAKKGFEADVTVRNGIATEIREG</sequence>
<dbReference type="EMBL" id="JBHRWR010000016">
    <property type="protein sequence ID" value="MFC3575463.1"/>
    <property type="molecule type" value="Genomic_DNA"/>
</dbReference>